<keyword evidence="1" id="KW-1133">Transmembrane helix</keyword>
<keyword evidence="1" id="KW-0812">Transmembrane</keyword>
<proteinExistence type="predicted"/>
<evidence type="ECO:0000256" key="1">
    <source>
        <dbReference type="SAM" id="Phobius"/>
    </source>
</evidence>
<name>A0ABT2NQ18_9RHOB</name>
<dbReference type="RefSeq" id="WP_261496917.1">
    <property type="nucleotide sequence ID" value="NZ_JAOCQF010000003.1"/>
</dbReference>
<protein>
    <submittedName>
        <fullName evidence="3">Aa3-type cytochrome c oxidase subunit IV</fullName>
    </submittedName>
</protein>
<dbReference type="InterPro" id="IPR036596">
    <property type="entry name" value="Cyt-C_aa3_sf"/>
</dbReference>
<dbReference type="Pfam" id="PF07835">
    <property type="entry name" value="COX4_pro_2"/>
    <property type="match status" value="1"/>
</dbReference>
<reference evidence="4" key="1">
    <citation type="submission" date="2023-07" db="EMBL/GenBank/DDBJ databases">
        <title>Defluviimonas sediminis sp. nov., isolated from mangrove sediment.</title>
        <authorList>
            <person name="Liu L."/>
            <person name="Li J."/>
            <person name="Huang Y."/>
            <person name="Pan J."/>
            <person name="Li M."/>
        </authorList>
    </citation>
    <scope>NUCLEOTIDE SEQUENCE [LARGE SCALE GENOMIC DNA]</scope>
    <source>
        <strain evidence="4">FT324</strain>
    </source>
</reference>
<gene>
    <name evidence="3" type="ORF">N5I32_16005</name>
</gene>
<keyword evidence="4" id="KW-1185">Reference proteome</keyword>
<comment type="caution">
    <text evidence="3">The sequence shown here is derived from an EMBL/GenBank/DDBJ whole genome shotgun (WGS) entry which is preliminary data.</text>
</comment>
<evidence type="ECO:0000313" key="3">
    <source>
        <dbReference type="EMBL" id="MCT8331022.1"/>
    </source>
</evidence>
<keyword evidence="1" id="KW-0472">Membrane</keyword>
<evidence type="ECO:0000313" key="4">
    <source>
        <dbReference type="Proteomes" id="UP001205601"/>
    </source>
</evidence>
<sequence length="44" mass="4871">MAEHKHGTMNIREHEKTFAGFVRFAGWAMAVVIGILIFLALANA</sequence>
<dbReference type="EMBL" id="JAOCQF010000003">
    <property type="protein sequence ID" value="MCT8331022.1"/>
    <property type="molecule type" value="Genomic_DNA"/>
</dbReference>
<accession>A0ABT2NQ18</accession>
<dbReference type="Proteomes" id="UP001205601">
    <property type="component" value="Unassembled WGS sequence"/>
</dbReference>
<organism evidence="3 4">
    <name type="scientific">Albidovulum sediminis</name>
    <dbReference type="NCBI Taxonomy" id="3066345"/>
    <lineage>
        <taxon>Bacteria</taxon>
        <taxon>Pseudomonadati</taxon>
        <taxon>Pseudomonadota</taxon>
        <taxon>Alphaproteobacteria</taxon>
        <taxon>Rhodobacterales</taxon>
        <taxon>Paracoccaceae</taxon>
        <taxon>Albidovulum</taxon>
    </lineage>
</organism>
<dbReference type="SUPFAM" id="SSF81469">
    <property type="entry name" value="Bacterial aa3 type cytochrome c oxidase subunit IV"/>
    <property type="match status" value="1"/>
</dbReference>
<dbReference type="InterPro" id="IPR012422">
    <property type="entry name" value="Cyt_c_oxidase_su4_bac-aa3"/>
</dbReference>
<feature type="domain" description="Cytochrome c oxidase subunit IV bacterial aa3 type" evidence="2">
    <location>
        <begin position="4"/>
        <end position="43"/>
    </location>
</feature>
<feature type="transmembrane region" description="Helical" evidence="1">
    <location>
        <begin position="21"/>
        <end position="42"/>
    </location>
</feature>
<dbReference type="Gene3D" id="1.20.5.160">
    <property type="entry name" value="Bacterial aa3 type cytochrome c oxidase subunit IV"/>
    <property type="match status" value="1"/>
</dbReference>
<evidence type="ECO:0000259" key="2">
    <source>
        <dbReference type="Pfam" id="PF07835"/>
    </source>
</evidence>